<evidence type="ECO:0000313" key="1">
    <source>
        <dbReference type="EMBL" id="ERJ92446.1"/>
    </source>
</evidence>
<proteinExistence type="predicted"/>
<dbReference type="PATRIC" id="fig|411473.3.peg.2018"/>
<dbReference type="AlphaFoldDB" id="U2K1P8"/>
<dbReference type="STRING" id="411473.RUMCAL_02426"/>
<name>U2K1P8_9FIRM</name>
<evidence type="ECO:0000313" key="2">
    <source>
        <dbReference type="Proteomes" id="UP000016662"/>
    </source>
</evidence>
<dbReference type="Proteomes" id="UP000016662">
    <property type="component" value="Unassembled WGS sequence"/>
</dbReference>
<reference evidence="1 2" key="1">
    <citation type="submission" date="2013-07" db="EMBL/GenBank/DDBJ databases">
        <authorList>
            <person name="Weinstock G."/>
            <person name="Sodergren E."/>
            <person name="Wylie T."/>
            <person name="Fulton L."/>
            <person name="Fulton R."/>
            <person name="Fronick C."/>
            <person name="O'Laughlin M."/>
            <person name="Godfrey J."/>
            <person name="Miner T."/>
            <person name="Herter B."/>
            <person name="Appelbaum E."/>
            <person name="Cordes M."/>
            <person name="Lek S."/>
            <person name="Wollam A."/>
            <person name="Pepin K.H."/>
            <person name="Palsikar V.B."/>
            <person name="Mitreva M."/>
            <person name="Wilson R.K."/>
        </authorList>
    </citation>
    <scope>NUCLEOTIDE SEQUENCE [LARGE SCALE GENOMIC DNA]</scope>
    <source>
        <strain evidence="1 2">ATCC 27760</strain>
    </source>
</reference>
<protein>
    <submittedName>
        <fullName evidence="1">Uncharacterized protein</fullName>
    </submittedName>
</protein>
<organism evidence="1 2">
    <name type="scientific">Ruminococcus callidus ATCC 27760</name>
    <dbReference type="NCBI Taxonomy" id="411473"/>
    <lineage>
        <taxon>Bacteria</taxon>
        <taxon>Bacillati</taxon>
        <taxon>Bacillota</taxon>
        <taxon>Clostridia</taxon>
        <taxon>Eubacteriales</taxon>
        <taxon>Oscillospiraceae</taxon>
        <taxon>Ruminococcus</taxon>
    </lineage>
</organism>
<sequence length="61" mass="7153">MGKGSNFRHRRFLSFEVQNKYMLYYNTVSAEKQGKHCIRACSRTNRKQALTITRAVSPRCI</sequence>
<gene>
    <name evidence="1" type="ORF">RUMCAL_02426</name>
</gene>
<accession>U2K1P8</accession>
<dbReference type="EMBL" id="AWVF01000295">
    <property type="protein sequence ID" value="ERJ92446.1"/>
    <property type="molecule type" value="Genomic_DNA"/>
</dbReference>
<dbReference type="HOGENOM" id="CLU_2919957_0_0_9"/>
<keyword evidence="2" id="KW-1185">Reference proteome</keyword>
<comment type="caution">
    <text evidence="1">The sequence shown here is derived from an EMBL/GenBank/DDBJ whole genome shotgun (WGS) entry which is preliminary data.</text>
</comment>